<reference evidence="2 3" key="1">
    <citation type="submission" date="2019-01" db="EMBL/GenBank/DDBJ databases">
        <title>Sequencing of cultivated peanut Arachis hypogaea provides insights into genome evolution and oil improvement.</title>
        <authorList>
            <person name="Chen X."/>
        </authorList>
    </citation>
    <scope>NUCLEOTIDE SEQUENCE [LARGE SCALE GENOMIC DNA]</scope>
    <source>
        <strain evidence="3">cv. Fuhuasheng</strain>
        <tissue evidence="2">Leaves</tissue>
    </source>
</reference>
<keyword evidence="3" id="KW-1185">Reference proteome</keyword>
<protein>
    <recommendedName>
        <fullName evidence="4">CCHC-type domain-containing protein</fullName>
    </recommendedName>
</protein>
<evidence type="ECO:0000313" key="2">
    <source>
        <dbReference type="EMBL" id="RYR72081.1"/>
    </source>
</evidence>
<dbReference type="SUPFAM" id="SSF57756">
    <property type="entry name" value="Retrovirus zinc finger-like domains"/>
    <property type="match status" value="1"/>
</dbReference>
<feature type="compositionally biased region" description="Basic residues" evidence="1">
    <location>
        <begin position="73"/>
        <end position="85"/>
    </location>
</feature>
<evidence type="ECO:0008006" key="4">
    <source>
        <dbReference type="Google" id="ProtNLM"/>
    </source>
</evidence>
<feature type="compositionally biased region" description="Polar residues" evidence="1">
    <location>
        <begin position="163"/>
        <end position="175"/>
    </location>
</feature>
<feature type="compositionally biased region" description="Polar residues" evidence="1">
    <location>
        <begin position="113"/>
        <end position="133"/>
    </location>
</feature>
<organism evidence="2 3">
    <name type="scientific">Arachis hypogaea</name>
    <name type="common">Peanut</name>
    <dbReference type="NCBI Taxonomy" id="3818"/>
    <lineage>
        <taxon>Eukaryota</taxon>
        <taxon>Viridiplantae</taxon>
        <taxon>Streptophyta</taxon>
        <taxon>Embryophyta</taxon>
        <taxon>Tracheophyta</taxon>
        <taxon>Spermatophyta</taxon>
        <taxon>Magnoliopsida</taxon>
        <taxon>eudicotyledons</taxon>
        <taxon>Gunneridae</taxon>
        <taxon>Pentapetalae</taxon>
        <taxon>rosids</taxon>
        <taxon>fabids</taxon>
        <taxon>Fabales</taxon>
        <taxon>Fabaceae</taxon>
        <taxon>Papilionoideae</taxon>
        <taxon>50 kb inversion clade</taxon>
        <taxon>dalbergioids sensu lato</taxon>
        <taxon>Dalbergieae</taxon>
        <taxon>Pterocarpus clade</taxon>
        <taxon>Arachis</taxon>
    </lineage>
</organism>
<name>A0A445E9F8_ARAHY</name>
<comment type="caution">
    <text evidence="2">The sequence shown here is derived from an EMBL/GenBank/DDBJ whole genome shotgun (WGS) entry which is preliminary data.</text>
</comment>
<evidence type="ECO:0000313" key="3">
    <source>
        <dbReference type="Proteomes" id="UP000289738"/>
    </source>
</evidence>
<sequence>MATRTKQIALDEIQGTFREQYKRIYDYAHEVMRANPGSSVRIQCYEAVIHPLNGPDLWEITPHPDVMPPPYRRTSHRPSSRTHMSRKGEKQRCSICGVVGHNKSRCPKPIENEAQNSKNLSKGKQSRGSNKSNRLAVKGGKKTASTQPTPKLTVKRKVALATQPPTSAQSNTITQPKRPRGRPKETIKPTSSA</sequence>
<dbReference type="InterPro" id="IPR036875">
    <property type="entry name" value="Znf_CCHC_sf"/>
</dbReference>
<evidence type="ECO:0000256" key="1">
    <source>
        <dbReference type="SAM" id="MobiDB-lite"/>
    </source>
</evidence>
<accession>A0A445E9F8</accession>
<proteinExistence type="predicted"/>
<dbReference type="EMBL" id="SDMP01000002">
    <property type="protein sequence ID" value="RYR72081.1"/>
    <property type="molecule type" value="Genomic_DNA"/>
</dbReference>
<gene>
    <name evidence="2" type="ORF">Ahy_A02g006281</name>
</gene>
<dbReference type="Proteomes" id="UP000289738">
    <property type="component" value="Chromosome A02"/>
</dbReference>
<dbReference type="GO" id="GO:0003676">
    <property type="term" value="F:nucleic acid binding"/>
    <property type="evidence" value="ECO:0007669"/>
    <property type="project" value="InterPro"/>
</dbReference>
<dbReference type="AlphaFoldDB" id="A0A445E9F8"/>
<dbReference type="GO" id="GO:0008270">
    <property type="term" value="F:zinc ion binding"/>
    <property type="evidence" value="ECO:0007669"/>
    <property type="project" value="InterPro"/>
</dbReference>
<feature type="region of interest" description="Disordered" evidence="1">
    <location>
        <begin position="63"/>
        <end position="193"/>
    </location>
</feature>